<evidence type="ECO:0000256" key="2">
    <source>
        <dbReference type="ARBA" id="ARBA00004496"/>
    </source>
</evidence>
<keyword evidence="6" id="KW-0879">Wnt signaling pathway</keyword>
<accession>A0A1S3RR35</accession>
<dbReference type="RefSeq" id="XP_014054287.1">
    <property type="nucleotide sequence ID" value="XM_014198812.2"/>
</dbReference>
<dbReference type="CDD" id="cd00022">
    <property type="entry name" value="BIR"/>
    <property type="match status" value="3"/>
</dbReference>
<keyword evidence="10" id="KW-1185">Reference proteome</keyword>
<reference evidence="11" key="1">
    <citation type="submission" date="2025-08" db="UniProtKB">
        <authorList>
            <consortium name="RefSeq"/>
        </authorList>
    </citation>
    <scope>IDENTIFICATION</scope>
</reference>
<dbReference type="PROSITE" id="PS50143">
    <property type="entry name" value="BIR_REPEAT_2"/>
    <property type="match status" value="3"/>
</dbReference>
<keyword evidence="4" id="KW-0963">Cytoplasm</keyword>
<organism evidence="10 11">
    <name type="scientific">Salmo salar</name>
    <name type="common">Atlantic salmon</name>
    <dbReference type="NCBI Taxonomy" id="8030"/>
    <lineage>
        <taxon>Eukaryota</taxon>
        <taxon>Metazoa</taxon>
        <taxon>Chordata</taxon>
        <taxon>Craniata</taxon>
        <taxon>Vertebrata</taxon>
        <taxon>Euteleostomi</taxon>
        <taxon>Actinopterygii</taxon>
        <taxon>Neopterygii</taxon>
        <taxon>Teleostei</taxon>
        <taxon>Protacanthopterygii</taxon>
        <taxon>Salmoniformes</taxon>
        <taxon>Salmonidae</taxon>
        <taxon>Salmoninae</taxon>
        <taxon>Salmo</taxon>
    </lineage>
</organism>
<dbReference type="GO" id="GO:0090263">
    <property type="term" value="P:positive regulation of canonical Wnt signaling pathway"/>
    <property type="evidence" value="ECO:0007669"/>
    <property type="project" value="TreeGrafter"/>
</dbReference>
<dbReference type="GO" id="GO:0043027">
    <property type="term" value="F:cysteine-type endopeptidase inhibitor activity involved in apoptotic process"/>
    <property type="evidence" value="ECO:0007669"/>
    <property type="project" value="TreeGrafter"/>
</dbReference>
<sequence length="438" mass="47958">MSLPTTPALVESTWMCGCSNSFILGSPAQPCVVMSGPGRDSDMESDHAIDWSMMDMRLDSFRGSLLAQQVSAERLARAGFYFTGQADKVRCFSCHKTVENWCGGDAPVERHVEVSPTCKFLSCTHRSRVNSLQGAMMTNETSYNEDAEDMEFRLRTGEVVDDTTYPMAPHMASEDSRFNTFGPWPSTSPVRPRELAQAGLFYLGEGDQVQCFCCGRMLKGWEAGDTAWGEHSKHYPYCFFILGHDVGNLPSQGGREVGETRPRPGPQASMQSFEERLGSFAGIQHPIDHERLARAGFYNTGTPDHVGCFRCGGGLKGWQQDEDPWEEHAKHYPGCSFLLAEKGQEFVSSVQLQGSGWNNAASSHLNGCSSHETGCYFHHLLVHAQSPPSLYRGAAVSQCPEGGGDGSGACLGREDYTGEDTQGWDRLLHHGNSAAGLL</sequence>
<comment type="subcellular location">
    <subcellularLocation>
        <location evidence="2">Cytoplasm</location>
    </subcellularLocation>
</comment>
<dbReference type="GO" id="GO:0005737">
    <property type="term" value="C:cytoplasm"/>
    <property type="evidence" value="ECO:0007669"/>
    <property type="project" value="UniProtKB-SubCell"/>
</dbReference>
<keyword evidence="8" id="KW-0677">Repeat</keyword>
<dbReference type="SMART" id="SM00238">
    <property type="entry name" value="BIR"/>
    <property type="match status" value="3"/>
</dbReference>
<dbReference type="GO" id="GO:0051726">
    <property type="term" value="P:regulation of cell cycle"/>
    <property type="evidence" value="ECO:0007669"/>
    <property type="project" value="TreeGrafter"/>
</dbReference>
<keyword evidence="5" id="KW-0808">Transferase</keyword>
<dbReference type="InterPro" id="IPR050784">
    <property type="entry name" value="IAP"/>
</dbReference>
<dbReference type="GeneID" id="106604301"/>
<evidence type="ECO:0000256" key="7">
    <source>
        <dbReference type="ARBA" id="ARBA00022703"/>
    </source>
</evidence>
<evidence type="ECO:0000256" key="6">
    <source>
        <dbReference type="ARBA" id="ARBA00022687"/>
    </source>
</evidence>
<evidence type="ECO:0000313" key="10">
    <source>
        <dbReference type="Proteomes" id="UP001652741"/>
    </source>
</evidence>
<evidence type="ECO:0000256" key="9">
    <source>
        <dbReference type="ARBA" id="ARBA00022786"/>
    </source>
</evidence>
<proteinExistence type="predicted"/>
<dbReference type="InterPro" id="IPR001370">
    <property type="entry name" value="BIR_rpt"/>
</dbReference>
<evidence type="ECO:0000313" key="11">
    <source>
        <dbReference type="RefSeq" id="XP_014054287.1"/>
    </source>
</evidence>
<dbReference type="Gene3D" id="1.10.1170.10">
    <property type="entry name" value="Inhibitor Of Apoptosis Protein (2mihbC-IAP-1), Chain A"/>
    <property type="match status" value="3"/>
</dbReference>
<keyword evidence="7" id="KW-0053">Apoptosis</keyword>
<protein>
    <recommendedName>
        <fullName evidence="3">RING-type E3 ubiquitin transferase</fullName>
        <ecNumber evidence="3">2.3.2.27</ecNumber>
    </recommendedName>
</protein>
<dbReference type="Pfam" id="PF00653">
    <property type="entry name" value="BIR"/>
    <property type="match status" value="3"/>
</dbReference>
<dbReference type="AlphaFoldDB" id="A0A1S3RR35"/>
<keyword evidence="9" id="KW-0833">Ubl conjugation pathway</keyword>
<dbReference type="PROSITE" id="PS01282">
    <property type="entry name" value="BIR_REPEAT_1"/>
    <property type="match status" value="1"/>
</dbReference>
<evidence type="ECO:0000256" key="8">
    <source>
        <dbReference type="ARBA" id="ARBA00022737"/>
    </source>
</evidence>
<evidence type="ECO:0000256" key="3">
    <source>
        <dbReference type="ARBA" id="ARBA00012483"/>
    </source>
</evidence>
<dbReference type="SUPFAM" id="SSF57924">
    <property type="entry name" value="Inhibitor of apoptosis (IAP) repeat"/>
    <property type="match status" value="3"/>
</dbReference>
<dbReference type="GO" id="GO:0005634">
    <property type="term" value="C:nucleus"/>
    <property type="evidence" value="ECO:0007669"/>
    <property type="project" value="TreeGrafter"/>
</dbReference>
<dbReference type="GO" id="GO:0043066">
    <property type="term" value="P:negative regulation of apoptotic process"/>
    <property type="evidence" value="ECO:0007669"/>
    <property type="project" value="TreeGrafter"/>
</dbReference>
<dbReference type="Proteomes" id="UP001652741">
    <property type="component" value="Chromosome ssa05"/>
</dbReference>
<gene>
    <name evidence="11" type="primary">LOC106604301</name>
</gene>
<dbReference type="GO" id="GO:0006915">
    <property type="term" value="P:apoptotic process"/>
    <property type="evidence" value="ECO:0007669"/>
    <property type="project" value="UniProtKB-KW"/>
</dbReference>
<comment type="catalytic activity">
    <reaction evidence="1">
        <text>S-ubiquitinyl-[E2 ubiquitin-conjugating enzyme]-L-cysteine + [acceptor protein]-L-lysine = [E2 ubiquitin-conjugating enzyme]-L-cysteine + N(6)-ubiquitinyl-[acceptor protein]-L-lysine.</text>
        <dbReference type="EC" id="2.3.2.27"/>
    </reaction>
</comment>
<dbReference type="GO" id="GO:0016055">
    <property type="term" value="P:Wnt signaling pathway"/>
    <property type="evidence" value="ECO:0007669"/>
    <property type="project" value="UniProtKB-KW"/>
</dbReference>
<dbReference type="GO" id="GO:0031398">
    <property type="term" value="P:positive regulation of protein ubiquitination"/>
    <property type="evidence" value="ECO:0007669"/>
    <property type="project" value="TreeGrafter"/>
</dbReference>
<dbReference type="GO" id="GO:0061630">
    <property type="term" value="F:ubiquitin protein ligase activity"/>
    <property type="evidence" value="ECO:0007669"/>
    <property type="project" value="UniProtKB-EC"/>
</dbReference>
<evidence type="ECO:0000256" key="5">
    <source>
        <dbReference type="ARBA" id="ARBA00022679"/>
    </source>
</evidence>
<name>A0A1S3RR35_SALSA</name>
<dbReference type="EC" id="2.3.2.27" evidence="3"/>
<dbReference type="PANTHER" id="PTHR10044">
    <property type="entry name" value="INHIBITOR OF APOPTOSIS"/>
    <property type="match status" value="1"/>
</dbReference>
<dbReference type="PANTHER" id="PTHR10044:SF115">
    <property type="entry name" value="E3 UBIQUITIN-PROTEIN LIGASE XIAP"/>
    <property type="match status" value="1"/>
</dbReference>
<evidence type="ECO:0000256" key="1">
    <source>
        <dbReference type="ARBA" id="ARBA00000900"/>
    </source>
</evidence>
<evidence type="ECO:0000256" key="4">
    <source>
        <dbReference type="ARBA" id="ARBA00022490"/>
    </source>
</evidence>